<dbReference type="EMBL" id="APAU02000309">
    <property type="protein sequence ID" value="EUB54194.1"/>
    <property type="molecule type" value="Genomic_DNA"/>
</dbReference>
<protein>
    <submittedName>
        <fullName evidence="1">Uncharacterized protein</fullName>
    </submittedName>
</protein>
<reference evidence="1 2" key="1">
    <citation type="journal article" date="2013" name="Nat. Genet.">
        <title>The genome of the hydatid tapeworm Echinococcus granulosus.</title>
        <authorList>
            <person name="Zheng H."/>
            <person name="Zhang W."/>
            <person name="Zhang L."/>
            <person name="Zhang Z."/>
            <person name="Li J."/>
            <person name="Lu G."/>
            <person name="Zhu Y."/>
            <person name="Wang Y."/>
            <person name="Huang Y."/>
            <person name="Liu J."/>
            <person name="Kang H."/>
            <person name="Chen J."/>
            <person name="Wang L."/>
            <person name="Chen A."/>
            <person name="Yu S."/>
            <person name="Gao Z."/>
            <person name="Jin L."/>
            <person name="Gu W."/>
            <person name="Wang Z."/>
            <person name="Zhao L."/>
            <person name="Shi B."/>
            <person name="Wen H."/>
            <person name="Lin R."/>
            <person name="Jones M.K."/>
            <person name="Brejova B."/>
            <person name="Vinar T."/>
            <person name="Zhao G."/>
            <person name="McManus D.P."/>
            <person name="Chen Z."/>
            <person name="Zhou Y."/>
            <person name="Wang S."/>
        </authorList>
    </citation>
    <scope>NUCLEOTIDE SEQUENCE [LARGE SCALE GENOMIC DNA]</scope>
</reference>
<dbReference type="GeneID" id="36346660"/>
<gene>
    <name evidence="1" type="ORF">EGR_10945</name>
</gene>
<dbReference type="AlphaFoldDB" id="W6UL13"/>
<dbReference type="RefSeq" id="XP_024345390.1">
    <property type="nucleotide sequence ID" value="XM_024500194.1"/>
</dbReference>
<name>W6UL13_ECHGR</name>
<evidence type="ECO:0000313" key="1">
    <source>
        <dbReference type="EMBL" id="EUB54194.1"/>
    </source>
</evidence>
<sequence length="82" mass="9872">MMQNLQKLALNKHNFTTFDIHNLISLSNALSKLQFLFPNTVWLLSIKNKHQWRFRTVLNLRHLWKYLYTRANATEGLQLPYN</sequence>
<evidence type="ECO:0000313" key="2">
    <source>
        <dbReference type="Proteomes" id="UP000019149"/>
    </source>
</evidence>
<dbReference type="KEGG" id="egl:EGR_10945"/>
<comment type="caution">
    <text evidence="1">The sequence shown here is derived from an EMBL/GenBank/DDBJ whole genome shotgun (WGS) entry which is preliminary data.</text>
</comment>
<accession>W6UL13</accession>
<dbReference type="Proteomes" id="UP000019149">
    <property type="component" value="Unassembled WGS sequence"/>
</dbReference>
<organism evidence="1 2">
    <name type="scientific">Echinococcus granulosus</name>
    <name type="common">Hydatid tapeworm</name>
    <dbReference type="NCBI Taxonomy" id="6210"/>
    <lineage>
        <taxon>Eukaryota</taxon>
        <taxon>Metazoa</taxon>
        <taxon>Spiralia</taxon>
        <taxon>Lophotrochozoa</taxon>
        <taxon>Platyhelminthes</taxon>
        <taxon>Cestoda</taxon>
        <taxon>Eucestoda</taxon>
        <taxon>Cyclophyllidea</taxon>
        <taxon>Taeniidae</taxon>
        <taxon>Echinococcus</taxon>
        <taxon>Echinococcus granulosus group</taxon>
    </lineage>
</organism>
<keyword evidence="2" id="KW-1185">Reference proteome</keyword>
<proteinExistence type="predicted"/>
<dbReference type="CTD" id="36346660"/>